<evidence type="ECO:0000313" key="1">
    <source>
        <dbReference type="EMBL" id="PZO37434.1"/>
    </source>
</evidence>
<comment type="caution">
    <text evidence="1">The sequence shown here is derived from an EMBL/GenBank/DDBJ whole genome shotgun (WGS) entry which is preliminary data.</text>
</comment>
<evidence type="ECO:0000313" key="2">
    <source>
        <dbReference type="Proteomes" id="UP000249081"/>
    </source>
</evidence>
<organism evidence="1 2">
    <name type="scientific">Shackletoniella antarctica</name>
    <dbReference type="NCBI Taxonomy" id="268115"/>
    <lineage>
        <taxon>Bacteria</taxon>
        <taxon>Bacillati</taxon>
        <taxon>Cyanobacteriota</taxon>
        <taxon>Cyanophyceae</taxon>
        <taxon>Oculatellales</taxon>
        <taxon>Oculatellaceae</taxon>
        <taxon>Shackletoniella</taxon>
    </lineage>
</organism>
<proteinExistence type="predicted"/>
<gene>
    <name evidence="1" type="ORF">DCF17_15935</name>
</gene>
<dbReference type="Proteomes" id="UP000249081">
    <property type="component" value="Unassembled WGS sequence"/>
</dbReference>
<sequence>MSLTFQVPTLSDQKAAQDLKQLILVSVPDANVDIDSQAKTVTIDDSQASEETFNQLIVAAGHHVTSAQ</sequence>
<dbReference type="EMBL" id="QBMN01000122">
    <property type="protein sequence ID" value="PZO37434.1"/>
    <property type="molecule type" value="Genomic_DNA"/>
</dbReference>
<accession>A0A2W4VX48</accession>
<dbReference type="AlphaFoldDB" id="A0A2W4VX48"/>
<reference evidence="2" key="1">
    <citation type="submission" date="2018-04" db="EMBL/GenBank/DDBJ databases">
        <authorList>
            <person name="Cornet L."/>
        </authorList>
    </citation>
    <scope>NUCLEOTIDE SEQUENCE [LARGE SCALE GENOMIC DNA]</scope>
</reference>
<name>A0A2W4VX48_9CYAN</name>
<reference evidence="1 2" key="2">
    <citation type="submission" date="2018-06" db="EMBL/GenBank/DDBJ databases">
        <title>Metagenomic assembly of (sub)arctic Cyanobacteria and their associated microbiome from non-axenic cultures.</title>
        <authorList>
            <person name="Baurain D."/>
        </authorList>
    </citation>
    <scope>NUCLEOTIDE SEQUENCE [LARGE SCALE GENOMIC DNA]</scope>
    <source>
        <strain evidence="1">ULC041bin1</strain>
    </source>
</reference>
<protein>
    <submittedName>
        <fullName evidence="1">Heavy metal transport/detoxification protein</fullName>
    </submittedName>
</protein>